<sequence>MRDIVDPSRPKVIPGVGDPLNILGAKCKLCDDLCHFYNGRQRDASRKEVVPTLANLGGQLGAALGTRDRMMMVMKRLDELQRYLDPTYGESLELSDNVKLDLVLNREEQLQQQHQQLNKMHELKHVLDSEHISDAASLSDQLIQVANAHAQQEDAASRQAADINNMLDQYNSIVSFII</sequence>
<dbReference type="Pfam" id="PF07426">
    <property type="entry name" value="Dynactin_p22"/>
    <property type="match status" value="1"/>
</dbReference>
<dbReference type="AlphaFoldDB" id="A0AAV2S0H8"/>
<comment type="caution">
    <text evidence="1">The sequence shown here is derived from an EMBL/GenBank/DDBJ whole genome shotgun (WGS) entry which is preliminary data.</text>
</comment>
<dbReference type="EMBL" id="CAXKWB010038375">
    <property type="protein sequence ID" value="CAL4151527.1"/>
    <property type="molecule type" value="Genomic_DNA"/>
</dbReference>
<accession>A0AAV2S0H8</accession>
<name>A0AAV2S0H8_MEGNR</name>
<dbReference type="InterPro" id="IPR009991">
    <property type="entry name" value="DCTN3"/>
</dbReference>
<dbReference type="GO" id="GO:0005869">
    <property type="term" value="C:dynactin complex"/>
    <property type="evidence" value="ECO:0007669"/>
    <property type="project" value="InterPro"/>
</dbReference>
<gene>
    <name evidence="1" type="ORF">MNOR_LOCUS30796</name>
</gene>
<feature type="non-terminal residue" evidence="1">
    <location>
        <position position="178"/>
    </location>
</feature>
<organism evidence="1 2">
    <name type="scientific">Meganyctiphanes norvegica</name>
    <name type="common">Northern krill</name>
    <name type="synonym">Thysanopoda norvegica</name>
    <dbReference type="NCBI Taxonomy" id="48144"/>
    <lineage>
        <taxon>Eukaryota</taxon>
        <taxon>Metazoa</taxon>
        <taxon>Ecdysozoa</taxon>
        <taxon>Arthropoda</taxon>
        <taxon>Crustacea</taxon>
        <taxon>Multicrustacea</taxon>
        <taxon>Malacostraca</taxon>
        <taxon>Eumalacostraca</taxon>
        <taxon>Eucarida</taxon>
        <taxon>Euphausiacea</taxon>
        <taxon>Euphausiidae</taxon>
        <taxon>Meganyctiphanes</taxon>
    </lineage>
</organism>
<evidence type="ECO:0000313" key="2">
    <source>
        <dbReference type="Proteomes" id="UP001497623"/>
    </source>
</evidence>
<dbReference type="PANTHER" id="PTHR28360">
    <property type="entry name" value="DYNACTIN SUBUNIT 3"/>
    <property type="match status" value="1"/>
</dbReference>
<proteinExistence type="predicted"/>
<dbReference type="PANTHER" id="PTHR28360:SF1">
    <property type="entry name" value="DYNACTIN SUBUNIT 3"/>
    <property type="match status" value="1"/>
</dbReference>
<dbReference type="GO" id="GO:0061640">
    <property type="term" value="P:cytoskeleton-dependent cytokinesis"/>
    <property type="evidence" value="ECO:0007669"/>
    <property type="project" value="InterPro"/>
</dbReference>
<evidence type="ECO:0000313" key="1">
    <source>
        <dbReference type="EMBL" id="CAL4151527.1"/>
    </source>
</evidence>
<keyword evidence="2" id="KW-1185">Reference proteome</keyword>
<dbReference type="Proteomes" id="UP001497623">
    <property type="component" value="Unassembled WGS sequence"/>
</dbReference>
<protein>
    <submittedName>
        <fullName evidence="1">Uncharacterized protein</fullName>
    </submittedName>
</protein>
<reference evidence="1 2" key="1">
    <citation type="submission" date="2024-05" db="EMBL/GenBank/DDBJ databases">
        <authorList>
            <person name="Wallberg A."/>
        </authorList>
    </citation>
    <scope>NUCLEOTIDE SEQUENCE [LARGE SCALE GENOMIC DNA]</scope>
</reference>